<feature type="region of interest" description="Disordered" evidence="1">
    <location>
        <begin position="1"/>
        <end position="111"/>
    </location>
</feature>
<feature type="compositionally biased region" description="Polar residues" evidence="1">
    <location>
        <begin position="67"/>
        <end position="84"/>
    </location>
</feature>
<organism evidence="2 3">
    <name type="scientific">Carnegiea gigantea</name>
    <dbReference type="NCBI Taxonomy" id="171969"/>
    <lineage>
        <taxon>Eukaryota</taxon>
        <taxon>Viridiplantae</taxon>
        <taxon>Streptophyta</taxon>
        <taxon>Embryophyta</taxon>
        <taxon>Tracheophyta</taxon>
        <taxon>Spermatophyta</taxon>
        <taxon>Magnoliopsida</taxon>
        <taxon>eudicotyledons</taxon>
        <taxon>Gunneridae</taxon>
        <taxon>Pentapetalae</taxon>
        <taxon>Caryophyllales</taxon>
        <taxon>Cactineae</taxon>
        <taxon>Cactaceae</taxon>
        <taxon>Cactoideae</taxon>
        <taxon>Echinocereeae</taxon>
        <taxon>Carnegiea</taxon>
    </lineage>
</organism>
<feature type="compositionally biased region" description="Basic and acidic residues" evidence="1">
    <location>
        <begin position="35"/>
        <end position="44"/>
    </location>
</feature>
<evidence type="ECO:0008006" key="4">
    <source>
        <dbReference type="Google" id="ProtNLM"/>
    </source>
</evidence>
<comment type="caution">
    <text evidence="2">The sequence shown here is derived from an EMBL/GenBank/DDBJ whole genome shotgun (WGS) entry which is preliminary data.</text>
</comment>
<evidence type="ECO:0000313" key="3">
    <source>
        <dbReference type="Proteomes" id="UP001153076"/>
    </source>
</evidence>
<dbReference type="AlphaFoldDB" id="A0A9Q1Q673"/>
<feature type="compositionally biased region" description="Basic and acidic residues" evidence="1">
    <location>
        <begin position="17"/>
        <end position="28"/>
    </location>
</feature>
<dbReference type="Proteomes" id="UP001153076">
    <property type="component" value="Unassembled WGS sequence"/>
</dbReference>
<proteinExistence type="predicted"/>
<reference evidence="2" key="1">
    <citation type="submission" date="2022-04" db="EMBL/GenBank/DDBJ databases">
        <title>Carnegiea gigantea Genome sequencing and assembly v2.</title>
        <authorList>
            <person name="Copetti D."/>
            <person name="Sanderson M.J."/>
            <person name="Burquez A."/>
            <person name="Wojciechowski M.F."/>
        </authorList>
    </citation>
    <scope>NUCLEOTIDE SEQUENCE</scope>
    <source>
        <strain evidence="2">SGP5-SGP5p</strain>
        <tissue evidence="2">Aerial part</tissue>
    </source>
</reference>
<evidence type="ECO:0000256" key="1">
    <source>
        <dbReference type="SAM" id="MobiDB-lite"/>
    </source>
</evidence>
<gene>
    <name evidence="2" type="ORF">Cgig2_030109</name>
</gene>
<protein>
    <recommendedName>
        <fullName evidence="4">Reverse transcriptase domain-containing protein</fullName>
    </recommendedName>
</protein>
<name>A0A9Q1Q673_9CARY</name>
<evidence type="ECO:0000313" key="2">
    <source>
        <dbReference type="EMBL" id="KAJ8430453.1"/>
    </source>
</evidence>
<accession>A0A9Q1Q673</accession>
<dbReference type="EMBL" id="JAKOGI010000794">
    <property type="protein sequence ID" value="KAJ8430453.1"/>
    <property type="molecule type" value="Genomic_DNA"/>
</dbReference>
<keyword evidence="3" id="KW-1185">Reference proteome</keyword>
<dbReference type="OrthoDB" id="759447at2759"/>
<sequence length="162" mass="18737">MEAANTARPLPYFDYVPTHRGEPSHRQEQVPSPRYTDRKREISRSNRSGRPYTEQQGRCAAARPSGHLTQGATTKSTTASTPYATHSRRTTWLEEQEGHPMLRRPSPMIAPLKPQNARKYCEFHEQSGHTTTKCRELKKSLHELASKGQIDRFLKRRPRFLR</sequence>
<feature type="compositionally biased region" description="Polar residues" evidence="1">
    <location>
        <begin position="45"/>
        <end position="56"/>
    </location>
</feature>